<accession>A0A645DRV5</accession>
<sequence length="290" mass="31545">MGRLLGDPRVRDALPRPRAAQLPTSCAVLTLTRPRILGRTVGLGGSGGGTSGEACPAPAPHRALGEWGGRLTTTEVNVGMGAPPRGSASERAHEAIRESIVDGSYAPGTLLSENELAAALGVSRTPVRAALARLRDDGWITIYPQRGAVVNALGPEEILDIANARHVLETSGVAEVSREAALRIAEELRDILEQQRAAHRDQRVGDFIELSIRFHSRFVEAGGNRHLIDFSARLADRQRQLLYSQRGTLLARMPHLIEDHERLVDALRDRDADLFSHLLRQHLATTHPTV</sequence>
<evidence type="ECO:0000256" key="1">
    <source>
        <dbReference type="ARBA" id="ARBA00023015"/>
    </source>
</evidence>
<evidence type="ECO:0000313" key="5">
    <source>
        <dbReference type="EMBL" id="MPM91999.1"/>
    </source>
</evidence>
<evidence type="ECO:0000259" key="4">
    <source>
        <dbReference type="PROSITE" id="PS50949"/>
    </source>
</evidence>
<keyword evidence="1" id="KW-0805">Transcription regulation</keyword>
<dbReference type="PANTHER" id="PTHR43537:SF5">
    <property type="entry name" value="UXU OPERON TRANSCRIPTIONAL REGULATOR"/>
    <property type="match status" value="1"/>
</dbReference>
<dbReference type="EMBL" id="VSSQ01038985">
    <property type="protein sequence ID" value="MPM91999.1"/>
    <property type="molecule type" value="Genomic_DNA"/>
</dbReference>
<protein>
    <submittedName>
        <fullName evidence="5">Fatty acid metabolism regulator protein</fullName>
    </submittedName>
</protein>
<dbReference type="InterPro" id="IPR000524">
    <property type="entry name" value="Tscrpt_reg_HTH_GntR"/>
</dbReference>
<reference evidence="5" key="1">
    <citation type="submission" date="2019-08" db="EMBL/GenBank/DDBJ databases">
        <authorList>
            <person name="Kucharzyk K."/>
            <person name="Murdoch R.W."/>
            <person name="Higgins S."/>
            <person name="Loffler F."/>
        </authorList>
    </citation>
    <scope>NUCLEOTIDE SEQUENCE</scope>
</reference>
<name>A0A645DRV5_9ZZZZ</name>
<dbReference type="Pfam" id="PF07729">
    <property type="entry name" value="FCD"/>
    <property type="match status" value="1"/>
</dbReference>
<dbReference type="InterPro" id="IPR008920">
    <property type="entry name" value="TF_FadR/GntR_C"/>
</dbReference>
<dbReference type="Gene3D" id="1.10.10.10">
    <property type="entry name" value="Winged helix-like DNA-binding domain superfamily/Winged helix DNA-binding domain"/>
    <property type="match status" value="1"/>
</dbReference>
<dbReference type="Gene3D" id="1.20.120.530">
    <property type="entry name" value="GntR ligand-binding domain-like"/>
    <property type="match status" value="1"/>
</dbReference>
<dbReference type="PRINTS" id="PR00035">
    <property type="entry name" value="HTHGNTR"/>
</dbReference>
<feature type="domain" description="HTH gntR-type" evidence="4">
    <location>
        <begin position="86"/>
        <end position="153"/>
    </location>
</feature>
<dbReference type="SMART" id="SM00895">
    <property type="entry name" value="FCD"/>
    <property type="match status" value="1"/>
</dbReference>
<proteinExistence type="predicted"/>
<dbReference type="InterPro" id="IPR011711">
    <property type="entry name" value="GntR_C"/>
</dbReference>
<evidence type="ECO:0000256" key="3">
    <source>
        <dbReference type="ARBA" id="ARBA00023163"/>
    </source>
</evidence>
<dbReference type="GO" id="GO:0003700">
    <property type="term" value="F:DNA-binding transcription factor activity"/>
    <property type="evidence" value="ECO:0007669"/>
    <property type="project" value="InterPro"/>
</dbReference>
<dbReference type="Pfam" id="PF00392">
    <property type="entry name" value="GntR"/>
    <property type="match status" value="1"/>
</dbReference>
<keyword evidence="2" id="KW-0238">DNA-binding</keyword>
<evidence type="ECO:0000256" key="2">
    <source>
        <dbReference type="ARBA" id="ARBA00023125"/>
    </source>
</evidence>
<dbReference type="PANTHER" id="PTHR43537">
    <property type="entry name" value="TRANSCRIPTIONAL REGULATOR, GNTR FAMILY"/>
    <property type="match status" value="1"/>
</dbReference>
<keyword evidence="3" id="KW-0804">Transcription</keyword>
<comment type="caution">
    <text evidence="5">The sequence shown here is derived from an EMBL/GenBank/DDBJ whole genome shotgun (WGS) entry which is preliminary data.</text>
</comment>
<dbReference type="AlphaFoldDB" id="A0A645DRV5"/>
<dbReference type="CDD" id="cd07377">
    <property type="entry name" value="WHTH_GntR"/>
    <property type="match status" value="1"/>
</dbReference>
<dbReference type="PROSITE" id="PS50949">
    <property type="entry name" value="HTH_GNTR"/>
    <property type="match status" value="1"/>
</dbReference>
<gene>
    <name evidence="5" type="primary">fadR_10</name>
    <name evidence="5" type="ORF">SDC9_139133</name>
</gene>
<dbReference type="InterPro" id="IPR036388">
    <property type="entry name" value="WH-like_DNA-bd_sf"/>
</dbReference>
<dbReference type="SUPFAM" id="SSF48008">
    <property type="entry name" value="GntR ligand-binding domain-like"/>
    <property type="match status" value="1"/>
</dbReference>
<dbReference type="GO" id="GO:0003677">
    <property type="term" value="F:DNA binding"/>
    <property type="evidence" value="ECO:0007669"/>
    <property type="project" value="UniProtKB-KW"/>
</dbReference>
<dbReference type="InterPro" id="IPR036390">
    <property type="entry name" value="WH_DNA-bd_sf"/>
</dbReference>
<dbReference type="SUPFAM" id="SSF46785">
    <property type="entry name" value="Winged helix' DNA-binding domain"/>
    <property type="match status" value="1"/>
</dbReference>
<dbReference type="SMART" id="SM00345">
    <property type="entry name" value="HTH_GNTR"/>
    <property type="match status" value="1"/>
</dbReference>
<organism evidence="5">
    <name type="scientific">bioreactor metagenome</name>
    <dbReference type="NCBI Taxonomy" id="1076179"/>
    <lineage>
        <taxon>unclassified sequences</taxon>
        <taxon>metagenomes</taxon>
        <taxon>ecological metagenomes</taxon>
    </lineage>
</organism>